<keyword evidence="1" id="KW-0472">Membrane</keyword>
<reference evidence="3" key="1">
    <citation type="submission" date="2018-11" db="EMBL/GenBank/DDBJ databases">
        <authorList>
            <person name="Alioto T."/>
            <person name="Alioto T."/>
        </authorList>
    </citation>
    <scope>NUCLEOTIDE SEQUENCE</scope>
</reference>
<organism evidence="3 4">
    <name type="scientific">Mytilus galloprovincialis</name>
    <name type="common">Mediterranean mussel</name>
    <dbReference type="NCBI Taxonomy" id="29158"/>
    <lineage>
        <taxon>Eukaryota</taxon>
        <taxon>Metazoa</taxon>
        <taxon>Spiralia</taxon>
        <taxon>Lophotrochozoa</taxon>
        <taxon>Mollusca</taxon>
        <taxon>Bivalvia</taxon>
        <taxon>Autobranchia</taxon>
        <taxon>Pteriomorphia</taxon>
        <taxon>Mytilida</taxon>
        <taxon>Mytiloidea</taxon>
        <taxon>Mytilidae</taxon>
        <taxon>Mytilinae</taxon>
        <taxon>Mytilus</taxon>
    </lineage>
</organism>
<feature type="transmembrane region" description="Helical" evidence="1">
    <location>
        <begin position="190"/>
        <end position="218"/>
    </location>
</feature>
<evidence type="ECO:0000256" key="2">
    <source>
        <dbReference type="SAM" id="SignalP"/>
    </source>
</evidence>
<evidence type="ECO:0000256" key="1">
    <source>
        <dbReference type="SAM" id="Phobius"/>
    </source>
</evidence>
<dbReference type="Gene3D" id="2.60.40.10">
    <property type="entry name" value="Immunoglobulins"/>
    <property type="match status" value="1"/>
</dbReference>
<comment type="caution">
    <text evidence="3">The sequence shown here is derived from an EMBL/GenBank/DDBJ whole genome shotgun (WGS) entry which is preliminary data.</text>
</comment>
<keyword evidence="4" id="KW-1185">Reference proteome</keyword>
<feature type="chain" id="PRO_5032868842" description="Ig-like domain-containing protein" evidence="2">
    <location>
        <begin position="16"/>
        <end position="234"/>
    </location>
</feature>
<dbReference type="SUPFAM" id="SSF48726">
    <property type="entry name" value="Immunoglobulin"/>
    <property type="match status" value="1"/>
</dbReference>
<keyword evidence="1" id="KW-0812">Transmembrane</keyword>
<evidence type="ECO:0000313" key="4">
    <source>
        <dbReference type="Proteomes" id="UP000596742"/>
    </source>
</evidence>
<protein>
    <recommendedName>
        <fullName evidence="5">Ig-like domain-containing protein</fullName>
    </recommendedName>
</protein>
<dbReference type="InterPro" id="IPR036179">
    <property type="entry name" value="Ig-like_dom_sf"/>
</dbReference>
<evidence type="ECO:0008006" key="5">
    <source>
        <dbReference type="Google" id="ProtNLM"/>
    </source>
</evidence>
<sequence>MSLFLKLLVFPLVLTNFQRLIVEGGYITWEVMDVPLVFGDNVTIRCTYHNRLSCTDHVFWTWTTGKENELIMTNGTLSEKYKNGKKYSERRSSCTQHSILVISNLSEIDYKKKYKCGIVKINSPENSFVQYPKEEITFENLSYEYLTTESNLVDISPVEDLTTESNLFVSTVEDLTTERNFVDISLLKGFYLAAIIFVGVFYTLYPVSVMVVMIRLYYASKGEFLYIAIVPLNS</sequence>
<proteinExistence type="predicted"/>
<name>A0A8B6GAC2_MYTGA</name>
<dbReference type="AlphaFoldDB" id="A0A8B6GAC2"/>
<keyword evidence="1" id="KW-1133">Transmembrane helix</keyword>
<keyword evidence="2" id="KW-0732">Signal</keyword>
<feature type="signal peptide" evidence="2">
    <location>
        <begin position="1"/>
        <end position="15"/>
    </location>
</feature>
<gene>
    <name evidence="3" type="ORF">MGAL_10B065119</name>
</gene>
<accession>A0A8B6GAC2</accession>
<dbReference type="Proteomes" id="UP000596742">
    <property type="component" value="Unassembled WGS sequence"/>
</dbReference>
<dbReference type="InterPro" id="IPR013783">
    <property type="entry name" value="Ig-like_fold"/>
</dbReference>
<dbReference type="EMBL" id="UYJE01008090">
    <property type="protein sequence ID" value="VDI60973.1"/>
    <property type="molecule type" value="Genomic_DNA"/>
</dbReference>
<evidence type="ECO:0000313" key="3">
    <source>
        <dbReference type="EMBL" id="VDI60973.1"/>
    </source>
</evidence>